<comment type="caution">
    <text evidence="3">The sequence shown here is derived from an EMBL/GenBank/DDBJ whole genome shotgun (WGS) entry which is preliminary data.</text>
</comment>
<keyword evidence="2" id="KW-0472">Membrane</keyword>
<dbReference type="AlphaFoldDB" id="A0A0V0QGP2"/>
<evidence type="ECO:0000256" key="1">
    <source>
        <dbReference type="SAM" id="MobiDB-lite"/>
    </source>
</evidence>
<feature type="transmembrane region" description="Helical" evidence="2">
    <location>
        <begin position="155"/>
        <end position="176"/>
    </location>
</feature>
<evidence type="ECO:0000313" key="4">
    <source>
        <dbReference type="Proteomes" id="UP000054937"/>
    </source>
</evidence>
<feature type="transmembrane region" description="Helical" evidence="2">
    <location>
        <begin position="86"/>
        <end position="113"/>
    </location>
</feature>
<proteinExistence type="predicted"/>
<feature type="region of interest" description="Disordered" evidence="1">
    <location>
        <begin position="404"/>
        <end position="454"/>
    </location>
</feature>
<name>A0A0V0QGP2_PSEPJ</name>
<protein>
    <recommendedName>
        <fullName evidence="5">Transmembrane protein</fullName>
    </recommendedName>
</protein>
<reference evidence="3 4" key="1">
    <citation type="journal article" date="2015" name="Sci. Rep.">
        <title>Genome of the facultative scuticociliatosis pathogen Pseudocohnilembus persalinus provides insight into its virulence through horizontal gene transfer.</title>
        <authorList>
            <person name="Xiong J."/>
            <person name="Wang G."/>
            <person name="Cheng J."/>
            <person name="Tian M."/>
            <person name="Pan X."/>
            <person name="Warren A."/>
            <person name="Jiang C."/>
            <person name="Yuan D."/>
            <person name="Miao W."/>
        </authorList>
    </citation>
    <scope>NUCLEOTIDE SEQUENCE [LARGE SCALE GENOMIC DNA]</scope>
    <source>
        <strain evidence="3">36N120E</strain>
    </source>
</reference>
<feature type="region of interest" description="Disordered" evidence="1">
    <location>
        <begin position="1"/>
        <end position="25"/>
    </location>
</feature>
<evidence type="ECO:0000256" key="2">
    <source>
        <dbReference type="SAM" id="Phobius"/>
    </source>
</evidence>
<dbReference type="InParanoid" id="A0A0V0QGP2"/>
<dbReference type="EMBL" id="LDAU01000171">
    <property type="protein sequence ID" value="KRX01290.1"/>
    <property type="molecule type" value="Genomic_DNA"/>
</dbReference>
<organism evidence="3 4">
    <name type="scientific">Pseudocohnilembus persalinus</name>
    <name type="common">Ciliate</name>
    <dbReference type="NCBI Taxonomy" id="266149"/>
    <lineage>
        <taxon>Eukaryota</taxon>
        <taxon>Sar</taxon>
        <taxon>Alveolata</taxon>
        <taxon>Ciliophora</taxon>
        <taxon>Intramacronucleata</taxon>
        <taxon>Oligohymenophorea</taxon>
        <taxon>Scuticociliatia</taxon>
        <taxon>Philasterida</taxon>
        <taxon>Pseudocohnilembidae</taxon>
        <taxon>Pseudocohnilembus</taxon>
    </lineage>
</organism>
<feature type="transmembrane region" description="Helical" evidence="2">
    <location>
        <begin position="125"/>
        <end position="143"/>
    </location>
</feature>
<evidence type="ECO:0000313" key="3">
    <source>
        <dbReference type="EMBL" id="KRX01290.1"/>
    </source>
</evidence>
<evidence type="ECO:0008006" key="5">
    <source>
        <dbReference type="Google" id="ProtNLM"/>
    </source>
</evidence>
<keyword evidence="4" id="KW-1185">Reference proteome</keyword>
<sequence length="513" mass="60615">MRMKIAQLPQNLQHENNDNNEDSDHDIPAWKITEKKFAELQIQQIHFMERDDSNPNMECGNWYYVTKNFVQNEARIPKQLLKYYKFVVFFTFFSAIYWAFCCLMMPVVAMHAIERYISTDIRIQFSIYWFLQPFMYFSFIYTLSKLTLVYIRYSIVLALLNICWHSLNVVHMHVLFTNVYKSSKIENYNETPFQKKQRFKNQKSIQQLNGVTTGTNINLKYHEDLEKSIEKSDYPMSINNTDDYLNNSQIEKIKNHYTAGKMKPSQIANKKLAEKEKLSKLMQESRFGTHDQSEKRIQENKIAQYMDDEVYIQDQGKQNQSQNQTLNQIKTFNNTQQSLYKSNNGSQNQSHNQTATILKYKKERDNFNMKKQNSKVSFQEFSIMDESNSNQLLKNANRSIEYNDKNQNQSPLKQKNSLSSNLNGNRMHRTQSITKNQKFNLNGNPDFSSTNKNNGINQSIIQQEFDQMKGQSNLISAKQKWGGQRQVKLAEYQDSYEIQDTRTHKVEQDITKL</sequence>
<dbReference type="Proteomes" id="UP000054937">
    <property type="component" value="Unassembled WGS sequence"/>
</dbReference>
<keyword evidence="2" id="KW-1133">Transmembrane helix</keyword>
<keyword evidence="2" id="KW-0812">Transmembrane</keyword>
<accession>A0A0V0QGP2</accession>
<gene>
    <name evidence="3" type="ORF">PPERSA_11737</name>
</gene>